<evidence type="ECO:0000259" key="2">
    <source>
        <dbReference type="Pfam" id="PF05831"/>
    </source>
</evidence>
<organism evidence="3 4">
    <name type="scientific">Daubentonia madagascariensis</name>
    <name type="common">Aye-aye</name>
    <name type="synonym">Sciurus madagascariensis</name>
    <dbReference type="NCBI Taxonomy" id="31869"/>
    <lineage>
        <taxon>Eukaryota</taxon>
        <taxon>Metazoa</taxon>
        <taxon>Chordata</taxon>
        <taxon>Craniata</taxon>
        <taxon>Vertebrata</taxon>
        <taxon>Euteleostomi</taxon>
        <taxon>Mammalia</taxon>
        <taxon>Eutheria</taxon>
        <taxon>Euarchontoglires</taxon>
        <taxon>Primates</taxon>
        <taxon>Strepsirrhini</taxon>
        <taxon>Chiromyiformes</taxon>
        <taxon>Daubentoniidae</taxon>
        <taxon>Daubentonia</taxon>
    </lineage>
</organism>
<feature type="region of interest" description="Disordered" evidence="1">
    <location>
        <begin position="1"/>
        <end position="31"/>
    </location>
</feature>
<reference evidence="3 4" key="1">
    <citation type="journal article" date="2024" name="G3 (Bethesda)">
        <title>A hybrid genome assembly of the endangered aye-aye (Daubentonia madagascariensis).</title>
        <authorList>
            <person name="Versoza C.J."/>
            <person name="Pfeifer S.P."/>
        </authorList>
    </citation>
    <scope>NUCLEOTIDE SEQUENCE [LARGE SCALE GENOMIC DNA]</scope>
    <source>
        <strain evidence="3">6821</strain>
    </source>
</reference>
<dbReference type="Proteomes" id="UP001610411">
    <property type="component" value="Unassembled WGS sequence"/>
</dbReference>
<protein>
    <submittedName>
        <fullName evidence="3">X antigen family member 1 isoform d</fullName>
    </submittedName>
</protein>
<feature type="domain" description="GAGE" evidence="2">
    <location>
        <begin position="1"/>
        <end position="30"/>
    </location>
</feature>
<dbReference type="Pfam" id="PF05831">
    <property type="entry name" value="GAGE"/>
    <property type="match status" value="1"/>
</dbReference>
<evidence type="ECO:0000313" key="4">
    <source>
        <dbReference type="Proteomes" id="UP001610411"/>
    </source>
</evidence>
<keyword evidence="4" id="KW-1185">Reference proteome</keyword>
<evidence type="ECO:0000313" key="3">
    <source>
        <dbReference type="EMBL" id="KAL2768725.1"/>
    </source>
</evidence>
<evidence type="ECO:0000256" key="1">
    <source>
        <dbReference type="SAM" id="MobiDB-lite"/>
    </source>
</evidence>
<feature type="non-terminal residue" evidence="3">
    <location>
        <position position="31"/>
    </location>
</feature>
<dbReference type="AlphaFoldDB" id="A0ABD2DPF2"/>
<feature type="non-terminal residue" evidence="3">
    <location>
        <position position="1"/>
    </location>
</feature>
<sequence length="31" mass="3240">PDIEAELLELSQSKTGGKRGDGPDVKGEILS</sequence>
<feature type="compositionally biased region" description="Basic and acidic residues" evidence="1">
    <location>
        <begin position="18"/>
        <end position="31"/>
    </location>
</feature>
<dbReference type="InterPro" id="IPR031320">
    <property type="entry name" value="GAGE"/>
</dbReference>
<proteinExistence type="predicted"/>
<dbReference type="EMBL" id="JBFSEQ010000009">
    <property type="protein sequence ID" value="KAL2768725.1"/>
    <property type="molecule type" value="Genomic_DNA"/>
</dbReference>
<name>A0ABD2DPF2_DAUMA</name>
<gene>
    <name evidence="3" type="ORF">WCI35_024253</name>
</gene>
<accession>A0ABD2DPF2</accession>
<comment type="caution">
    <text evidence="3">The sequence shown here is derived from an EMBL/GenBank/DDBJ whole genome shotgun (WGS) entry which is preliminary data.</text>
</comment>